<accession>A0A941W2S1</accession>
<feature type="transmembrane region" description="Helical" evidence="1">
    <location>
        <begin position="93"/>
        <end position="111"/>
    </location>
</feature>
<dbReference type="EMBL" id="JAANXD010000048">
    <property type="protein sequence ID" value="MBS1258097.1"/>
    <property type="molecule type" value="Genomic_DNA"/>
</dbReference>
<sequence>MNCKEARQYINLFLDSELDSKTNLEISEHLSFCEECNTRFVQEERLEKSLVSIIKDDKDSMVEGAWEEVISRFNHQVEPEEGIRLVCRPLWRYLVPATAAVIGIVIMLIMYSRQDPDALTVAAQKCHVEYMTDKIVPTIESISPGEVSGYLSGKFTFPVTVSEVPDIKSHHIKLFGGKVCHLNGVSVAYVMYHCCNAPVSVFILNAKDVGNFSDMKQYIAGDRILFKNDSGITFVAVSTKQDTFVCVVADHDTELLRWIADNFAKI</sequence>
<gene>
    <name evidence="3" type="ORF">MAG551_01150</name>
</gene>
<keyword evidence="1" id="KW-0812">Transmembrane</keyword>
<keyword evidence="1" id="KW-0472">Membrane</keyword>
<proteinExistence type="predicted"/>
<name>A0A941W2S1_9BACT</name>
<dbReference type="Proteomes" id="UP000722750">
    <property type="component" value="Unassembled WGS sequence"/>
</dbReference>
<comment type="caution">
    <text evidence="3">The sequence shown here is derived from an EMBL/GenBank/DDBJ whole genome shotgun (WGS) entry which is preliminary data.</text>
</comment>
<protein>
    <recommendedName>
        <fullName evidence="2">Putative zinc-finger domain-containing protein</fullName>
    </recommendedName>
</protein>
<evidence type="ECO:0000313" key="3">
    <source>
        <dbReference type="EMBL" id="MBS1258097.1"/>
    </source>
</evidence>
<evidence type="ECO:0000256" key="1">
    <source>
        <dbReference type="SAM" id="Phobius"/>
    </source>
</evidence>
<keyword evidence="1" id="KW-1133">Transmembrane helix</keyword>
<feature type="domain" description="Putative zinc-finger" evidence="2">
    <location>
        <begin position="3"/>
        <end position="36"/>
    </location>
</feature>
<organism evidence="3 4">
    <name type="scientific">Candidatus Scalindua arabica</name>
    <dbReference type="NCBI Taxonomy" id="1127984"/>
    <lineage>
        <taxon>Bacteria</taxon>
        <taxon>Pseudomonadati</taxon>
        <taxon>Planctomycetota</taxon>
        <taxon>Candidatus Brocadiia</taxon>
        <taxon>Candidatus Brocadiales</taxon>
        <taxon>Candidatus Scalinduaceae</taxon>
        <taxon>Candidatus Scalindua</taxon>
    </lineage>
</organism>
<evidence type="ECO:0000259" key="2">
    <source>
        <dbReference type="Pfam" id="PF13490"/>
    </source>
</evidence>
<dbReference type="Pfam" id="PF13490">
    <property type="entry name" value="zf-HC2"/>
    <property type="match status" value="1"/>
</dbReference>
<reference evidence="3" key="1">
    <citation type="journal article" date="2021" name="ISME J.">
        <title>Fine-scale metabolic discontinuity in a stratified prokaryote microbiome of a Red Sea deep halocline.</title>
        <authorList>
            <person name="Michoud G."/>
            <person name="Ngugi D.K."/>
            <person name="Barozzi A."/>
            <person name="Merlino G."/>
            <person name="Calleja M.L."/>
            <person name="Delgado-Huertas A."/>
            <person name="Moran X.A.G."/>
            <person name="Daffonchio D."/>
        </authorList>
    </citation>
    <scope>NUCLEOTIDE SEQUENCE</scope>
    <source>
        <strain evidence="3">SuakinDeep_MAG55_1</strain>
    </source>
</reference>
<dbReference type="InterPro" id="IPR027383">
    <property type="entry name" value="Znf_put"/>
</dbReference>
<dbReference type="AlphaFoldDB" id="A0A941W2S1"/>
<evidence type="ECO:0000313" key="4">
    <source>
        <dbReference type="Proteomes" id="UP000722750"/>
    </source>
</evidence>